<organism evidence="2 3">
    <name type="scientific">Exserohilum turcicum (strain 28A)</name>
    <name type="common">Northern leaf blight fungus</name>
    <name type="synonym">Setosphaeria turcica</name>
    <dbReference type="NCBI Taxonomy" id="671987"/>
    <lineage>
        <taxon>Eukaryota</taxon>
        <taxon>Fungi</taxon>
        <taxon>Dikarya</taxon>
        <taxon>Ascomycota</taxon>
        <taxon>Pezizomycotina</taxon>
        <taxon>Dothideomycetes</taxon>
        <taxon>Pleosporomycetidae</taxon>
        <taxon>Pleosporales</taxon>
        <taxon>Pleosporineae</taxon>
        <taxon>Pleosporaceae</taxon>
        <taxon>Exserohilum</taxon>
    </lineage>
</organism>
<keyword evidence="3" id="KW-1185">Reference proteome</keyword>
<sequence length="324" mass="36299">MSDATACAETFASGRYSKRKRTQVAYRLDELDYSDTESDFASPPAKKPKAKAWRSRPLAKQSIFPFLQLPAEIRNTIYEYTLCDDFGINLLGTFKHRRRTVGRISASLMAQASKSDNVWASRRLNNQLLACDEEPSMTPVVPLVPSLLAVNRQIHLEAVDMLYGNEFVFADSFALYSFLLNIGPARAKHLKRLRLLSFAEGRGMKGYNHSCFAVLAWATNLSAFHINTHMGGYRVADDGAGQLYRDAFPWLEAVGAAKGKADAALDVLHLGEDCFQGHRWGRNINASVEDGYEDREARFKEALRKCLDKHRQKLMAPSGGSKKK</sequence>
<dbReference type="EMBL" id="KB908592">
    <property type="protein sequence ID" value="EOA87190.1"/>
    <property type="molecule type" value="Genomic_DNA"/>
</dbReference>
<reference evidence="2 3" key="1">
    <citation type="journal article" date="2012" name="PLoS Pathog.">
        <title>Diverse lifestyles and strategies of plant pathogenesis encoded in the genomes of eighteen Dothideomycetes fungi.</title>
        <authorList>
            <person name="Ohm R.A."/>
            <person name="Feau N."/>
            <person name="Henrissat B."/>
            <person name="Schoch C.L."/>
            <person name="Horwitz B.A."/>
            <person name="Barry K.W."/>
            <person name="Condon B.J."/>
            <person name="Copeland A.C."/>
            <person name="Dhillon B."/>
            <person name="Glaser F."/>
            <person name="Hesse C.N."/>
            <person name="Kosti I."/>
            <person name="LaButti K."/>
            <person name="Lindquist E.A."/>
            <person name="Lucas S."/>
            <person name="Salamov A.A."/>
            <person name="Bradshaw R.E."/>
            <person name="Ciuffetti L."/>
            <person name="Hamelin R.C."/>
            <person name="Kema G.H.J."/>
            <person name="Lawrence C."/>
            <person name="Scott J.A."/>
            <person name="Spatafora J.W."/>
            <person name="Turgeon B.G."/>
            <person name="de Wit P.J.G.M."/>
            <person name="Zhong S."/>
            <person name="Goodwin S.B."/>
            <person name="Grigoriev I.V."/>
        </authorList>
    </citation>
    <scope>NUCLEOTIDE SEQUENCE [LARGE SCALE GENOMIC DNA]</scope>
    <source>
        <strain evidence="3">28A</strain>
    </source>
</reference>
<dbReference type="Proteomes" id="UP000016935">
    <property type="component" value="Unassembled WGS sequence"/>
</dbReference>
<dbReference type="eggNOG" id="ENOG502SVM5">
    <property type="taxonomic scope" value="Eukaryota"/>
</dbReference>
<name>R0IQL6_EXST2</name>
<protein>
    <recommendedName>
        <fullName evidence="1">DUF7730 domain-containing protein</fullName>
    </recommendedName>
</protein>
<dbReference type="HOGENOM" id="CLU_068958_0_0_1"/>
<gene>
    <name evidence="2" type="ORF">SETTUDRAFT_163213</name>
</gene>
<reference evidence="2 3" key="2">
    <citation type="journal article" date="2013" name="PLoS Genet.">
        <title>Comparative genome structure, secondary metabolite, and effector coding capacity across Cochliobolus pathogens.</title>
        <authorList>
            <person name="Condon B.J."/>
            <person name="Leng Y."/>
            <person name="Wu D."/>
            <person name="Bushley K.E."/>
            <person name="Ohm R.A."/>
            <person name="Otillar R."/>
            <person name="Martin J."/>
            <person name="Schackwitz W."/>
            <person name="Grimwood J."/>
            <person name="MohdZainudin N."/>
            <person name="Xue C."/>
            <person name="Wang R."/>
            <person name="Manning V.A."/>
            <person name="Dhillon B."/>
            <person name="Tu Z.J."/>
            <person name="Steffenson B.J."/>
            <person name="Salamov A."/>
            <person name="Sun H."/>
            <person name="Lowry S."/>
            <person name="LaButti K."/>
            <person name="Han J."/>
            <person name="Copeland A."/>
            <person name="Lindquist E."/>
            <person name="Barry K."/>
            <person name="Schmutz J."/>
            <person name="Baker S.E."/>
            <person name="Ciuffetti L.M."/>
            <person name="Grigoriev I.V."/>
            <person name="Zhong S."/>
            <person name="Turgeon B.G."/>
        </authorList>
    </citation>
    <scope>NUCLEOTIDE SEQUENCE [LARGE SCALE GENOMIC DNA]</scope>
    <source>
        <strain evidence="3">28A</strain>
    </source>
</reference>
<accession>R0IQL6</accession>
<dbReference type="InterPro" id="IPR038883">
    <property type="entry name" value="AN11006-like"/>
</dbReference>
<dbReference type="RefSeq" id="XP_008025657.1">
    <property type="nucleotide sequence ID" value="XM_008027466.1"/>
</dbReference>
<dbReference type="PANTHER" id="PTHR42085:SF8">
    <property type="entry name" value="F-BOX DOMAIN-CONTAINING PROTEIN"/>
    <property type="match status" value="1"/>
</dbReference>
<dbReference type="PANTHER" id="PTHR42085">
    <property type="entry name" value="F-BOX DOMAIN-CONTAINING PROTEIN"/>
    <property type="match status" value="1"/>
</dbReference>
<evidence type="ECO:0000313" key="2">
    <source>
        <dbReference type="EMBL" id="EOA87190.1"/>
    </source>
</evidence>
<feature type="domain" description="DUF7730" evidence="1">
    <location>
        <begin position="60"/>
        <end position="195"/>
    </location>
</feature>
<dbReference type="Pfam" id="PF24864">
    <property type="entry name" value="DUF7730"/>
    <property type="match status" value="1"/>
</dbReference>
<evidence type="ECO:0000259" key="1">
    <source>
        <dbReference type="Pfam" id="PF24864"/>
    </source>
</evidence>
<proteinExistence type="predicted"/>
<dbReference type="OrthoDB" id="5397846at2759"/>
<dbReference type="GeneID" id="19398689"/>
<dbReference type="STRING" id="671987.R0IQL6"/>
<dbReference type="AlphaFoldDB" id="R0IQL6"/>
<evidence type="ECO:0000313" key="3">
    <source>
        <dbReference type="Proteomes" id="UP000016935"/>
    </source>
</evidence>
<dbReference type="InterPro" id="IPR056632">
    <property type="entry name" value="DUF7730"/>
</dbReference>